<evidence type="ECO:0000313" key="4">
    <source>
        <dbReference type="EMBL" id="GGJ05381.1"/>
    </source>
</evidence>
<protein>
    <recommendedName>
        <fullName evidence="3">Nudix hydrolase domain-containing protein</fullName>
    </recommendedName>
</protein>
<comment type="caution">
    <text evidence="4">The sequence shown here is derived from an EMBL/GenBank/DDBJ whole genome shotgun (WGS) entry which is preliminary data.</text>
</comment>
<organism evidence="4 5">
    <name type="scientific">Streptomyces brasiliensis</name>
    <dbReference type="NCBI Taxonomy" id="1954"/>
    <lineage>
        <taxon>Bacteria</taxon>
        <taxon>Bacillati</taxon>
        <taxon>Actinomycetota</taxon>
        <taxon>Actinomycetes</taxon>
        <taxon>Kitasatosporales</taxon>
        <taxon>Streptomycetaceae</taxon>
        <taxon>Streptomyces</taxon>
    </lineage>
</organism>
<reference evidence="4" key="1">
    <citation type="journal article" date="2014" name="Int. J. Syst. Evol. Microbiol.">
        <title>Complete genome sequence of Corynebacterium casei LMG S-19264T (=DSM 44701T), isolated from a smear-ripened cheese.</title>
        <authorList>
            <consortium name="US DOE Joint Genome Institute (JGI-PGF)"/>
            <person name="Walter F."/>
            <person name="Albersmeier A."/>
            <person name="Kalinowski J."/>
            <person name="Ruckert C."/>
        </authorList>
    </citation>
    <scope>NUCLEOTIDE SEQUENCE</scope>
    <source>
        <strain evidence="4">JCM 3086</strain>
    </source>
</reference>
<dbReference type="InterPro" id="IPR054105">
    <property type="entry name" value="WHD_NrtR"/>
</dbReference>
<dbReference type="InterPro" id="IPR036390">
    <property type="entry name" value="WH_DNA-bd_sf"/>
</dbReference>
<dbReference type="Gene3D" id="1.10.10.10">
    <property type="entry name" value="Winged helix-like DNA-binding domain superfamily/Winged helix DNA-binding domain"/>
    <property type="match status" value="1"/>
</dbReference>
<dbReference type="SUPFAM" id="SSF48208">
    <property type="entry name" value="Six-hairpin glycosidases"/>
    <property type="match status" value="1"/>
</dbReference>
<evidence type="ECO:0000259" key="3">
    <source>
        <dbReference type="PROSITE" id="PS51462"/>
    </source>
</evidence>
<dbReference type="PANTHER" id="PTHR43736">
    <property type="entry name" value="ADP-RIBOSE PYROPHOSPHATASE"/>
    <property type="match status" value="1"/>
</dbReference>
<sequence length="1061" mass="111500">MHQPTSPSTADDNGPVPGTIAPSAPSGPGPRSPVSTGGLRWPERERRDEPSFTPDRASPLDWGQAFGTSTVPRENRPHSQAPPSLPQSGHGSPVGGAATSPPPGPSPHALFPAPRRSADLPSTHTALICVALPGLAISGGQGELTGQGLEGFYRAGRRLLSRCRLRVAGREPLVVQARTAGADRARIVATLRTTPGGGPDPDVVVERIRHADGTERITLHNTGHRPLRLPVEVSLGTDLADLSAIASGRVGPELPACVHDSGLRWAGATANSLVTADPPPADALASAGLLRWEFELPTGGTATVELRVRPDGAAPLRTVGRVATGLLAPARAVGDDPRIPELLRTSVEDLQALLLRDPAHPSDTYLAAGVPWRCGLAPAEALAAARMTLPLGTRLAAGTLRILARTQRPGSGAQTGLIAGPLRDAGPHLPPGCTGTEATLLFPVVLAEARRWGLAEQEIQELLPAAEHCLTWLLNTVEEGTYLCDPQPGGPVRCETQAHAHRAALLGADLLDAYGRPGGARLRQWAQELRTAFQQDFWVEDPAGGRPVAARTADGRTVPYLSSAVVHLLDTGLLGAGELAPGLLDKVRTEQLARLLSGPAMDSGWGLRGIGAKEVGHSPFGHRSGAVRVQETALAVAGLAVAGYEKEASGLLKGVLAAAEHFGHRLPEMYAGEQRSDGSAPVSHPAACRPAATTAASAVLLLAALVGVRPDAPARTVTLRPVRTAPLGQIGLTGLRVAGAPFAVRVSRLGLAMVEEAVDGLQLRAYLVRRDRHGERTVIAGCAADRRGSAIDAADEGSVYRQADDYDRGMPYDPSAFPPFAVTVDLVVLTVRRHALCALAVRRGEPPFQGRWALPGGFVRADEDLSQAAARELAEETGLRVHDTAHPAQDNCAHLEQLATYGDPKRDPRMRVVSVAHLALAPDLPAPRAGGDASNARWAPVEELLQQGGYGRDGEPVAPLAFDHAQILADGVERARSKIEYSSLATAFCPPEFTVGELRRVYEAVWGVVLDPRNFHRKVTGTPGFLVPTGGTTTRQGGRPAQLFRAGGATLLNPPMLRPEV</sequence>
<dbReference type="Gene3D" id="1.50.10.10">
    <property type="match status" value="1"/>
</dbReference>
<evidence type="ECO:0000313" key="5">
    <source>
        <dbReference type="Proteomes" id="UP000657574"/>
    </source>
</evidence>
<feature type="region of interest" description="Disordered" evidence="2">
    <location>
        <begin position="1"/>
        <end position="118"/>
    </location>
</feature>
<feature type="compositionally biased region" description="Basic and acidic residues" evidence="2">
    <location>
        <begin position="41"/>
        <end position="50"/>
    </location>
</feature>
<evidence type="ECO:0000256" key="1">
    <source>
        <dbReference type="ARBA" id="ARBA00022801"/>
    </source>
</evidence>
<dbReference type="Pfam" id="PF00293">
    <property type="entry name" value="NUDIX"/>
    <property type="match status" value="1"/>
</dbReference>
<reference evidence="4" key="2">
    <citation type="submission" date="2020-09" db="EMBL/GenBank/DDBJ databases">
        <authorList>
            <person name="Sun Q."/>
            <person name="Ohkuma M."/>
        </authorList>
    </citation>
    <scope>NUCLEOTIDE SEQUENCE</scope>
    <source>
        <strain evidence="4">JCM 3086</strain>
    </source>
</reference>
<dbReference type="InterPro" id="IPR000086">
    <property type="entry name" value="NUDIX_hydrolase_dom"/>
</dbReference>
<dbReference type="SUPFAM" id="SSF46785">
    <property type="entry name" value="Winged helix' DNA-binding domain"/>
    <property type="match status" value="1"/>
</dbReference>
<dbReference type="PROSITE" id="PS51462">
    <property type="entry name" value="NUDIX"/>
    <property type="match status" value="1"/>
</dbReference>
<dbReference type="Pfam" id="PF14742">
    <property type="entry name" value="GDE_N_bis"/>
    <property type="match status" value="1"/>
</dbReference>
<dbReference type="GO" id="GO:0016787">
    <property type="term" value="F:hydrolase activity"/>
    <property type="evidence" value="ECO:0007669"/>
    <property type="project" value="UniProtKB-KW"/>
</dbReference>
<dbReference type="GO" id="GO:0005975">
    <property type="term" value="P:carbohydrate metabolic process"/>
    <property type="evidence" value="ECO:0007669"/>
    <property type="project" value="InterPro"/>
</dbReference>
<evidence type="ECO:0000256" key="2">
    <source>
        <dbReference type="SAM" id="MobiDB-lite"/>
    </source>
</evidence>
<dbReference type="EMBL" id="BMQA01000003">
    <property type="protein sequence ID" value="GGJ05381.1"/>
    <property type="molecule type" value="Genomic_DNA"/>
</dbReference>
<proteinExistence type="predicted"/>
<keyword evidence="5" id="KW-1185">Reference proteome</keyword>
<dbReference type="InterPro" id="IPR036388">
    <property type="entry name" value="WH-like_DNA-bd_sf"/>
</dbReference>
<feature type="compositionally biased region" description="Polar residues" evidence="2">
    <location>
        <begin position="1"/>
        <end position="11"/>
    </location>
</feature>
<dbReference type="InterPro" id="IPR032856">
    <property type="entry name" value="GDE_N_bis"/>
</dbReference>
<dbReference type="InterPro" id="IPR008928">
    <property type="entry name" value="6-hairpin_glycosidase_sf"/>
</dbReference>
<gene>
    <name evidence="4" type="ORF">GCM10010121_014780</name>
</gene>
<dbReference type="Pfam" id="PF21906">
    <property type="entry name" value="WHD_NrtR"/>
    <property type="match status" value="1"/>
</dbReference>
<accession>A0A917KCF3</accession>
<dbReference type="InterPro" id="IPR012341">
    <property type="entry name" value="6hp_glycosidase-like_sf"/>
</dbReference>
<keyword evidence="1" id="KW-0378">Hydrolase</keyword>
<dbReference type="SUPFAM" id="SSF55811">
    <property type="entry name" value="Nudix"/>
    <property type="match status" value="1"/>
</dbReference>
<dbReference type="PANTHER" id="PTHR43736:SF4">
    <property type="entry name" value="SLR1690 PROTEIN"/>
    <property type="match status" value="1"/>
</dbReference>
<dbReference type="InterPro" id="IPR020084">
    <property type="entry name" value="NUDIX_hydrolase_CS"/>
</dbReference>
<dbReference type="PROSITE" id="PS00893">
    <property type="entry name" value="NUDIX_BOX"/>
    <property type="match status" value="1"/>
</dbReference>
<dbReference type="CDD" id="cd18873">
    <property type="entry name" value="NUDIX_NadM_like"/>
    <property type="match status" value="1"/>
</dbReference>
<feature type="domain" description="Nudix hydrolase" evidence="3">
    <location>
        <begin position="819"/>
        <end position="963"/>
    </location>
</feature>
<dbReference type="AlphaFoldDB" id="A0A917KCF3"/>
<dbReference type="InterPro" id="IPR015797">
    <property type="entry name" value="NUDIX_hydrolase-like_dom_sf"/>
</dbReference>
<name>A0A917KCF3_9ACTN</name>
<dbReference type="Proteomes" id="UP000657574">
    <property type="component" value="Unassembled WGS sequence"/>
</dbReference>
<dbReference type="Gene3D" id="3.90.79.10">
    <property type="entry name" value="Nucleoside Triphosphate Pyrophosphohydrolase"/>
    <property type="match status" value="1"/>
</dbReference>